<dbReference type="PANTHER" id="PTHR36926:SF1">
    <property type="entry name" value="COLICIN V PRODUCTION PROTEIN"/>
    <property type="match status" value="1"/>
</dbReference>
<evidence type="ECO:0000256" key="2">
    <source>
        <dbReference type="ARBA" id="ARBA00022692"/>
    </source>
</evidence>
<gene>
    <name evidence="6" type="ORF">C8D95_106137</name>
</gene>
<reference evidence="6 7" key="1">
    <citation type="submission" date="2018-05" db="EMBL/GenBank/DDBJ databases">
        <title>Genomic Encyclopedia of Type Strains, Phase IV (KMG-IV): sequencing the most valuable type-strain genomes for metagenomic binning, comparative biology and taxonomic classification.</title>
        <authorList>
            <person name="Goeker M."/>
        </authorList>
    </citation>
    <scope>NUCLEOTIDE SEQUENCE [LARGE SCALE GENOMIC DNA]</scope>
    <source>
        <strain evidence="6 7">DSM 103371</strain>
    </source>
</reference>
<comment type="subcellular location">
    <subcellularLocation>
        <location evidence="1">Membrane</location>
        <topology evidence="1">Multi-pass membrane protein</topology>
    </subcellularLocation>
</comment>
<evidence type="ECO:0000313" key="7">
    <source>
        <dbReference type="Proteomes" id="UP000245390"/>
    </source>
</evidence>
<keyword evidence="2 5" id="KW-0812">Transmembrane</keyword>
<protein>
    <submittedName>
        <fullName evidence="6">Membrane protein required for colicin V production</fullName>
    </submittedName>
</protein>
<evidence type="ECO:0000256" key="5">
    <source>
        <dbReference type="SAM" id="Phobius"/>
    </source>
</evidence>
<dbReference type="Proteomes" id="UP000245390">
    <property type="component" value="Unassembled WGS sequence"/>
</dbReference>
<dbReference type="InterPro" id="IPR052719">
    <property type="entry name" value="CvpA-like"/>
</dbReference>
<feature type="transmembrane region" description="Helical" evidence="5">
    <location>
        <begin position="71"/>
        <end position="99"/>
    </location>
</feature>
<dbReference type="OrthoDB" id="9806894at2"/>
<sequence>MDGFTIIDGIVAVIIILSAVLAYSRGFVREVLSIGGWIAAAVVAYILAPTVEPLMREVPVLKDFLGASCELSMIAAFAGVFALALIIFSVFTPLFAGAVQRSALGGIDQGLGFLFGVARGVILVAIAYIVYERVIVSDPIPMVNDSRTAVVLGDLSDRIDAEMPTDVPDWIGGRYDELIGKCSIPVEGQSSGT</sequence>
<dbReference type="PANTHER" id="PTHR36926">
    <property type="entry name" value="COLICIN V PRODUCTION PROTEIN"/>
    <property type="match status" value="1"/>
</dbReference>
<accession>A0A316G485</accession>
<dbReference type="GO" id="GO:0009403">
    <property type="term" value="P:toxin biosynthetic process"/>
    <property type="evidence" value="ECO:0007669"/>
    <property type="project" value="InterPro"/>
</dbReference>
<keyword evidence="3 5" id="KW-1133">Transmembrane helix</keyword>
<dbReference type="GO" id="GO:0016020">
    <property type="term" value="C:membrane"/>
    <property type="evidence" value="ECO:0007669"/>
    <property type="project" value="UniProtKB-SubCell"/>
</dbReference>
<feature type="transmembrane region" description="Helical" evidence="5">
    <location>
        <begin position="31"/>
        <end position="51"/>
    </location>
</feature>
<feature type="transmembrane region" description="Helical" evidence="5">
    <location>
        <begin position="111"/>
        <end position="131"/>
    </location>
</feature>
<dbReference type="KEGG" id="salo:EF888_16250"/>
<organism evidence="6 7">
    <name type="scientific">Silicimonas algicola</name>
    <dbReference type="NCBI Taxonomy" id="1826607"/>
    <lineage>
        <taxon>Bacteria</taxon>
        <taxon>Pseudomonadati</taxon>
        <taxon>Pseudomonadota</taxon>
        <taxon>Alphaproteobacteria</taxon>
        <taxon>Rhodobacterales</taxon>
        <taxon>Paracoccaceae</taxon>
    </lineage>
</organism>
<feature type="transmembrane region" description="Helical" evidence="5">
    <location>
        <begin position="6"/>
        <end position="24"/>
    </location>
</feature>
<evidence type="ECO:0000313" key="6">
    <source>
        <dbReference type="EMBL" id="PWK55741.1"/>
    </source>
</evidence>
<name>A0A316G485_9RHOB</name>
<proteinExistence type="predicted"/>
<dbReference type="InterPro" id="IPR003825">
    <property type="entry name" value="Colicin-V_CvpA"/>
</dbReference>
<keyword evidence="4 5" id="KW-0472">Membrane</keyword>
<evidence type="ECO:0000256" key="1">
    <source>
        <dbReference type="ARBA" id="ARBA00004141"/>
    </source>
</evidence>
<dbReference type="EMBL" id="QGGV01000006">
    <property type="protein sequence ID" value="PWK55741.1"/>
    <property type="molecule type" value="Genomic_DNA"/>
</dbReference>
<keyword evidence="7" id="KW-1185">Reference proteome</keyword>
<dbReference type="AlphaFoldDB" id="A0A316G485"/>
<dbReference type="Pfam" id="PF02674">
    <property type="entry name" value="Colicin_V"/>
    <property type="match status" value="1"/>
</dbReference>
<evidence type="ECO:0000256" key="3">
    <source>
        <dbReference type="ARBA" id="ARBA00022989"/>
    </source>
</evidence>
<dbReference type="RefSeq" id="WP_109759816.1">
    <property type="nucleotide sequence ID" value="NZ_CP034588.1"/>
</dbReference>
<comment type="caution">
    <text evidence="6">The sequence shown here is derived from an EMBL/GenBank/DDBJ whole genome shotgun (WGS) entry which is preliminary data.</text>
</comment>
<evidence type="ECO:0000256" key="4">
    <source>
        <dbReference type="ARBA" id="ARBA00023136"/>
    </source>
</evidence>